<protein>
    <submittedName>
        <fullName evidence="1">Uncharacterized protein</fullName>
    </submittedName>
</protein>
<sequence>TPVPVFSVSPYLWGPFLGSFFRRLGDRFLELSAAQTADCSFQEPFGVTLTPFIHPHPAVSRPRTSRPALTGFSLPAPAAAILDLASREIHGCHFKPHRATCRLCLAPTYTRSPSNTSQTIF</sequence>
<dbReference type="Proteomes" id="UP001295444">
    <property type="component" value="Chromosome 12"/>
</dbReference>
<gene>
    <name evidence="1" type="ORF">PECUL_23A011014</name>
</gene>
<name>A0AAD1WVF4_PELCU</name>
<proteinExistence type="predicted"/>
<evidence type="ECO:0000313" key="1">
    <source>
        <dbReference type="EMBL" id="CAH2324291.1"/>
    </source>
</evidence>
<dbReference type="AlphaFoldDB" id="A0AAD1WVF4"/>
<organism evidence="1 2">
    <name type="scientific">Pelobates cultripes</name>
    <name type="common">Western spadefoot toad</name>
    <dbReference type="NCBI Taxonomy" id="61616"/>
    <lineage>
        <taxon>Eukaryota</taxon>
        <taxon>Metazoa</taxon>
        <taxon>Chordata</taxon>
        <taxon>Craniata</taxon>
        <taxon>Vertebrata</taxon>
        <taxon>Euteleostomi</taxon>
        <taxon>Amphibia</taxon>
        <taxon>Batrachia</taxon>
        <taxon>Anura</taxon>
        <taxon>Pelobatoidea</taxon>
        <taxon>Pelobatidae</taxon>
        <taxon>Pelobates</taxon>
    </lineage>
</organism>
<keyword evidence="2" id="KW-1185">Reference proteome</keyword>
<dbReference type="EMBL" id="OW240923">
    <property type="protein sequence ID" value="CAH2324291.1"/>
    <property type="molecule type" value="Genomic_DNA"/>
</dbReference>
<evidence type="ECO:0000313" key="2">
    <source>
        <dbReference type="Proteomes" id="UP001295444"/>
    </source>
</evidence>
<feature type="non-terminal residue" evidence="1">
    <location>
        <position position="121"/>
    </location>
</feature>
<accession>A0AAD1WVF4</accession>
<feature type="non-terminal residue" evidence="1">
    <location>
        <position position="1"/>
    </location>
</feature>
<reference evidence="1" key="1">
    <citation type="submission" date="2022-03" db="EMBL/GenBank/DDBJ databases">
        <authorList>
            <person name="Alioto T."/>
            <person name="Alioto T."/>
            <person name="Gomez Garrido J."/>
        </authorList>
    </citation>
    <scope>NUCLEOTIDE SEQUENCE</scope>
</reference>